<proteinExistence type="predicted"/>
<evidence type="ECO:0000313" key="1">
    <source>
        <dbReference type="EMBL" id="JAH49531.1"/>
    </source>
</evidence>
<reference evidence="1" key="1">
    <citation type="submission" date="2014-11" db="EMBL/GenBank/DDBJ databases">
        <authorList>
            <person name="Amaro Gonzalez C."/>
        </authorList>
    </citation>
    <scope>NUCLEOTIDE SEQUENCE</scope>
</reference>
<reference evidence="1" key="2">
    <citation type="journal article" date="2015" name="Fish Shellfish Immunol.">
        <title>Early steps in the European eel (Anguilla anguilla)-Vibrio vulnificus interaction in the gills: Role of the RtxA13 toxin.</title>
        <authorList>
            <person name="Callol A."/>
            <person name="Pajuelo D."/>
            <person name="Ebbesson L."/>
            <person name="Teles M."/>
            <person name="MacKenzie S."/>
            <person name="Amaro C."/>
        </authorList>
    </citation>
    <scope>NUCLEOTIDE SEQUENCE</scope>
</reference>
<sequence length="29" mass="3252">MRAYKKLLNTVVSKHASPTGINWCSSQQC</sequence>
<protein>
    <submittedName>
        <fullName evidence="1">Uncharacterized protein</fullName>
    </submittedName>
</protein>
<accession>A0A0E9T7A5</accession>
<organism evidence="1">
    <name type="scientific">Anguilla anguilla</name>
    <name type="common">European freshwater eel</name>
    <name type="synonym">Muraena anguilla</name>
    <dbReference type="NCBI Taxonomy" id="7936"/>
    <lineage>
        <taxon>Eukaryota</taxon>
        <taxon>Metazoa</taxon>
        <taxon>Chordata</taxon>
        <taxon>Craniata</taxon>
        <taxon>Vertebrata</taxon>
        <taxon>Euteleostomi</taxon>
        <taxon>Actinopterygii</taxon>
        <taxon>Neopterygii</taxon>
        <taxon>Teleostei</taxon>
        <taxon>Anguilliformes</taxon>
        <taxon>Anguillidae</taxon>
        <taxon>Anguilla</taxon>
    </lineage>
</organism>
<name>A0A0E9T7A5_ANGAN</name>
<dbReference type="AlphaFoldDB" id="A0A0E9T7A5"/>
<dbReference type="EMBL" id="GBXM01059046">
    <property type="protein sequence ID" value="JAH49531.1"/>
    <property type="molecule type" value="Transcribed_RNA"/>
</dbReference>